<evidence type="ECO:0000256" key="1">
    <source>
        <dbReference type="ARBA" id="ARBA00009460"/>
    </source>
</evidence>
<dbReference type="Gene3D" id="3.30.200.20">
    <property type="entry name" value="Phosphorylase Kinase, domain 1"/>
    <property type="match status" value="1"/>
</dbReference>
<dbReference type="OrthoDB" id="5291879at2"/>
<proteinExistence type="inferred from homology"/>
<dbReference type="PIRSF" id="PIRSF006221">
    <property type="entry name" value="Ketosamine-3-kinase"/>
    <property type="match status" value="1"/>
</dbReference>
<feature type="domain" description="Protein kinase" evidence="3">
    <location>
        <begin position="18"/>
        <end position="285"/>
    </location>
</feature>
<comment type="similarity">
    <text evidence="1 2">Belongs to the fructosamine kinase family.</text>
</comment>
<dbReference type="GO" id="GO:0004672">
    <property type="term" value="F:protein kinase activity"/>
    <property type="evidence" value="ECO:0007669"/>
    <property type="project" value="InterPro"/>
</dbReference>
<evidence type="ECO:0000259" key="3">
    <source>
        <dbReference type="PROSITE" id="PS50011"/>
    </source>
</evidence>
<dbReference type="InterPro" id="IPR011009">
    <property type="entry name" value="Kinase-like_dom_sf"/>
</dbReference>
<protein>
    <recommendedName>
        <fullName evidence="3">Protein kinase domain-containing protein</fullName>
    </recommendedName>
</protein>
<reference evidence="4 5" key="1">
    <citation type="submission" date="2016-10" db="EMBL/GenBank/DDBJ databases">
        <authorList>
            <person name="de Groot N.N."/>
        </authorList>
    </citation>
    <scope>NUCLEOTIDE SEQUENCE [LARGE SCALE GENOMIC DNA]</scope>
    <source>
        <strain evidence="4 5">DSM 25232</strain>
    </source>
</reference>
<sequence length="285" mass="32820">MLSKEFIRHLENLLSEGIFSVKPLSGGDINEVFLLTTNNGELVVKLNSASRFPGMFEKEARGLQELGKANVFKIPKVLHFGNDTDLSFLLLEYIKPRNQSANFWSVFGEQLAILHQRSKPYFGLDIDNYIGSLPQYNGKYSSVLEFYINQRLQPQFDIALRKGFVFQNIERFYKNIESEIPEEESGLIHGDLWNGNFIVDNKGLPCLIDPAVAYGPREMDIAMMHLFGGFDQELFLVYNEIFPLTKGWKGRIEIWQLYYLLVHLNLFGASYLPKIQLILEKYSNS</sequence>
<dbReference type="AlphaFoldDB" id="A0A1H7MW31"/>
<dbReference type="STRING" id="1038014.SAMN04487910_1879"/>
<evidence type="ECO:0000313" key="5">
    <source>
        <dbReference type="Proteomes" id="UP000198521"/>
    </source>
</evidence>
<dbReference type="Pfam" id="PF03881">
    <property type="entry name" value="Fructosamin_kin"/>
    <property type="match status" value="1"/>
</dbReference>
<dbReference type="InterPro" id="IPR016477">
    <property type="entry name" value="Fructo-/Ketosamine-3-kinase"/>
</dbReference>
<name>A0A1H7MW31_AQUAM</name>
<keyword evidence="2" id="KW-0808">Transferase</keyword>
<evidence type="ECO:0000313" key="4">
    <source>
        <dbReference type="EMBL" id="SEL15414.1"/>
    </source>
</evidence>
<keyword evidence="2" id="KW-0418">Kinase</keyword>
<organism evidence="4 5">
    <name type="scientific">Aquimarina amphilecti</name>
    <dbReference type="NCBI Taxonomy" id="1038014"/>
    <lineage>
        <taxon>Bacteria</taxon>
        <taxon>Pseudomonadati</taxon>
        <taxon>Bacteroidota</taxon>
        <taxon>Flavobacteriia</taxon>
        <taxon>Flavobacteriales</taxon>
        <taxon>Flavobacteriaceae</taxon>
        <taxon>Aquimarina</taxon>
    </lineage>
</organism>
<dbReference type="InterPro" id="IPR000719">
    <property type="entry name" value="Prot_kinase_dom"/>
</dbReference>
<dbReference type="Gene3D" id="3.90.1200.10">
    <property type="match status" value="1"/>
</dbReference>
<dbReference type="Proteomes" id="UP000198521">
    <property type="component" value="Unassembled WGS sequence"/>
</dbReference>
<dbReference type="PANTHER" id="PTHR12149">
    <property type="entry name" value="FRUCTOSAMINE 3 KINASE-RELATED PROTEIN"/>
    <property type="match status" value="1"/>
</dbReference>
<accession>A0A1H7MW31</accession>
<dbReference type="SUPFAM" id="SSF56112">
    <property type="entry name" value="Protein kinase-like (PK-like)"/>
    <property type="match status" value="1"/>
</dbReference>
<dbReference type="PANTHER" id="PTHR12149:SF8">
    <property type="entry name" value="PROTEIN-RIBULOSAMINE 3-KINASE"/>
    <property type="match status" value="1"/>
</dbReference>
<dbReference type="GO" id="GO:0005524">
    <property type="term" value="F:ATP binding"/>
    <property type="evidence" value="ECO:0007669"/>
    <property type="project" value="InterPro"/>
</dbReference>
<keyword evidence="5" id="KW-1185">Reference proteome</keyword>
<dbReference type="RefSeq" id="WP_091407742.1">
    <property type="nucleotide sequence ID" value="NZ_FOAB01000003.1"/>
</dbReference>
<evidence type="ECO:0000256" key="2">
    <source>
        <dbReference type="PIRNR" id="PIRNR006221"/>
    </source>
</evidence>
<dbReference type="EMBL" id="FOAB01000003">
    <property type="protein sequence ID" value="SEL15414.1"/>
    <property type="molecule type" value="Genomic_DNA"/>
</dbReference>
<dbReference type="PROSITE" id="PS50011">
    <property type="entry name" value="PROTEIN_KINASE_DOM"/>
    <property type="match status" value="1"/>
</dbReference>
<gene>
    <name evidence="4" type="ORF">SAMN04487910_1879</name>
</gene>